<dbReference type="AlphaFoldDB" id="A0A3B0YD43"/>
<dbReference type="PANTHER" id="PTHR37691">
    <property type="entry name" value="BLR3518 PROTEIN"/>
    <property type="match status" value="1"/>
</dbReference>
<sequence length="236" mass="26102">MDTENWDDLTLTAYIDGELDDARQNAVLNAMENDATLSARVCRLRRTKDWMRTGFASATPPPRALPKRRTFRQVLQSGVAASIMALAIGIGGGVLGYVSADRGTTTLAELADPNRVILHIDDSDPDHFGLLLDYTETFLREHQDSGVQVEVVANAGGLDLLRVDGSPYEDRVKALTEKHSNVQFIACMNAIRNLKRRGLDATLIDDVHTGETAVDHIVKRLQQGWTYRKVESLSDI</sequence>
<evidence type="ECO:0000313" key="2">
    <source>
        <dbReference type="EMBL" id="VAW78768.1"/>
    </source>
</evidence>
<keyword evidence="1" id="KW-0472">Membrane</keyword>
<dbReference type="EMBL" id="UOFN01000101">
    <property type="protein sequence ID" value="VAW78768.1"/>
    <property type="molecule type" value="Genomic_DNA"/>
</dbReference>
<dbReference type="InterPro" id="IPR027396">
    <property type="entry name" value="DsrEFH-like"/>
</dbReference>
<protein>
    <submittedName>
        <fullName evidence="2">Uncharacterized protein</fullName>
    </submittedName>
</protein>
<accession>A0A3B0YD43</accession>
<organism evidence="2">
    <name type="scientific">hydrothermal vent metagenome</name>
    <dbReference type="NCBI Taxonomy" id="652676"/>
    <lineage>
        <taxon>unclassified sequences</taxon>
        <taxon>metagenomes</taxon>
        <taxon>ecological metagenomes</taxon>
    </lineage>
</organism>
<keyword evidence="1" id="KW-0812">Transmembrane</keyword>
<proteinExistence type="predicted"/>
<reference evidence="2" key="1">
    <citation type="submission" date="2018-06" db="EMBL/GenBank/DDBJ databases">
        <authorList>
            <person name="Zhirakovskaya E."/>
        </authorList>
    </citation>
    <scope>NUCLEOTIDE SEQUENCE</scope>
</reference>
<dbReference type="PANTHER" id="PTHR37691:SF1">
    <property type="entry name" value="BLR3518 PROTEIN"/>
    <property type="match status" value="1"/>
</dbReference>
<gene>
    <name evidence="2" type="ORF">MNBD_GAMMA15-1198</name>
</gene>
<feature type="transmembrane region" description="Helical" evidence="1">
    <location>
        <begin position="74"/>
        <end position="98"/>
    </location>
</feature>
<evidence type="ECO:0000256" key="1">
    <source>
        <dbReference type="SAM" id="Phobius"/>
    </source>
</evidence>
<name>A0A3B0YD43_9ZZZZ</name>
<dbReference type="Gene3D" id="3.40.1260.10">
    <property type="entry name" value="DsrEFH-like"/>
    <property type="match status" value="1"/>
</dbReference>
<dbReference type="SUPFAM" id="SSF75169">
    <property type="entry name" value="DsrEFH-like"/>
    <property type="match status" value="1"/>
</dbReference>
<keyword evidence="1" id="KW-1133">Transmembrane helix</keyword>